<feature type="compositionally biased region" description="Basic and acidic residues" evidence="1">
    <location>
        <begin position="319"/>
        <end position="329"/>
    </location>
</feature>
<feature type="compositionally biased region" description="Low complexity" evidence="1">
    <location>
        <begin position="337"/>
        <end position="349"/>
    </location>
</feature>
<evidence type="ECO:0000313" key="3">
    <source>
        <dbReference type="EMBL" id="CEL93769.1"/>
    </source>
</evidence>
<feature type="compositionally biased region" description="Basic and acidic residues" evidence="1">
    <location>
        <begin position="371"/>
        <end position="383"/>
    </location>
</feature>
<evidence type="ECO:0000313" key="4">
    <source>
        <dbReference type="Proteomes" id="UP000041254"/>
    </source>
</evidence>
<keyword evidence="4" id="KW-1185">Reference proteome</keyword>
<name>A0A0G4EEH3_VITBC</name>
<reference evidence="3 4" key="1">
    <citation type="submission" date="2014-11" db="EMBL/GenBank/DDBJ databases">
        <authorList>
            <person name="Zhu J."/>
            <person name="Qi W."/>
            <person name="Song R."/>
        </authorList>
    </citation>
    <scope>NUCLEOTIDE SEQUENCE [LARGE SCALE GENOMIC DNA]</scope>
</reference>
<gene>
    <name evidence="3" type="ORF">Vbra_7106</name>
</gene>
<feature type="region of interest" description="Disordered" evidence="1">
    <location>
        <begin position="466"/>
        <end position="516"/>
    </location>
</feature>
<evidence type="ECO:0000256" key="2">
    <source>
        <dbReference type="SAM" id="SignalP"/>
    </source>
</evidence>
<organism evidence="3 4">
    <name type="scientific">Vitrella brassicaformis (strain CCMP3155)</name>
    <dbReference type="NCBI Taxonomy" id="1169540"/>
    <lineage>
        <taxon>Eukaryota</taxon>
        <taxon>Sar</taxon>
        <taxon>Alveolata</taxon>
        <taxon>Colpodellida</taxon>
        <taxon>Vitrellaceae</taxon>
        <taxon>Vitrella</taxon>
    </lineage>
</organism>
<sequence>MTARADLTVLPAVLLIVLGPAAGLRAPRLAADANITQSHGVLVEASDSELEMDTQPEGAEIFVCSHPERRSAERNKYEAEWSSGQSAEATCPDNLKCYSQRLKRYREKLENSIFNNYLGYRLDRGLTDRTIKTADGEVAERFNASAPWLSDYRFLCNSGGLAEAKSFLLKPMHEQRISGLINKAIQNSRSTVTAKDTAAQIEQMADDYSRLLELYNDNLERLVFSKCRCCAKYVKKVRETRKKGKKKKKDKEEPAREKVSEEELEKYRRKVLAEAESWQKSATSQAIRPVAVHPAPQAAGAIRPTAVTHAQQPPVQEDTIPREQNRRVTDTGSLPRTASSPASLAAAAAADDDKAPTTSTTSTSTTTQEEEQAKPVSPRDEQQQHQQQLQQEAAPDFERHPETGWYFDHTRETWFDRKSQTVWSDGLGEWVAPTPEQARLYFDSLYPMRTECCIKGGDTSCCSGFEPAPAQPPIEEAATHEVQPPPPSPLPKAVTPAPQAAKPVARAASKEEKGPE</sequence>
<evidence type="ECO:0008006" key="5">
    <source>
        <dbReference type="Google" id="ProtNLM"/>
    </source>
</evidence>
<dbReference type="AlphaFoldDB" id="A0A0G4EEH3"/>
<feature type="compositionally biased region" description="Low complexity" evidence="1">
    <location>
        <begin position="496"/>
        <end position="507"/>
    </location>
</feature>
<feature type="compositionally biased region" description="Basic residues" evidence="1">
    <location>
        <begin position="240"/>
        <end position="249"/>
    </location>
</feature>
<accession>A0A0G4EEH3</accession>
<feature type="region of interest" description="Disordered" evidence="1">
    <location>
        <begin position="240"/>
        <end position="265"/>
    </location>
</feature>
<protein>
    <recommendedName>
        <fullName evidence="5">WW domain-containing protein</fullName>
    </recommendedName>
</protein>
<feature type="compositionally biased region" description="Low complexity" evidence="1">
    <location>
        <begin position="356"/>
        <end position="367"/>
    </location>
</feature>
<feature type="region of interest" description="Disordered" evidence="1">
    <location>
        <begin position="308"/>
        <end position="402"/>
    </location>
</feature>
<dbReference type="EMBL" id="CDMY01000189">
    <property type="protein sequence ID" value="CEL93769.1"/>
    <property type="molecule type" value="Genomic_DNA"/>
</dbReference>
<keyword evidence="2" id="KW-0732">Signal</keyword>
<dbReference type="VEuPathDB" id="CryptoDB:Vbra_7106"/>
<proteinExistence type="predicted"/>
<feature type="signal peptide" evidence="2">
    <location>
        <begin position="1"/>
        <end position="23"/>
    </location>
</feature>
<feature type="compositionally biased region" description="Basic and acidic residues" evidence="1">
    <location>
        <begin position="250"/>
        <end position="261"/>
    </location>
</feature>
<feature type="chain" id="PRO_5005187209" description="WW domain-containing protein" evidence="2">
    <location>
        <begin position="24"/>
        <end position="516"/>
    </location>
</feature>
<dbReference type="InParanoid" id="A0A0G4EEH3"/>
<evidence type="ECO:0000256" key="1">
    <source>
        <dbReference type="SAM" id="MobiDB-lite"/>
    </source>
</evidence>
<dbReference type="Proteomes" id="UP000041254">
    <property type="component" value="Unassembled WGS sequence"/>
</dbReference>